<reference evidence="1 3" key="1">
    <citation type="journal article" date="2017" name="Nature">
        <title>The sunflower genome provides insights into oil metabolism, flowering and Asterid evolution.</title>
        <authorList>
            <person name="Badouin H."/>
            <person name="Gouzy J."/>
            <person name="Grassa C.J."/>
            <person name="Murat F."/>
            <person name="Staton S.E."/>
            <person name="Cottret L."/>
            <person name="Lelandais-Briere C."/>
            <person name="Owens G.L."/>
            <person name="Carrere S."/>
            <person name="Mayjonade B."/>
            <person name="Legrand L."/>
            <person name="Gill N."/>
            <person name="Kane N.C."/>
            <person name="Bowers J.E."/>
            <person name="Hubner S."/>
            <person name="Bellec A."/>
            <person name="Berard A."/>
            <person name="Berges H."/>
            <person name="Blanchet N."/>
            <person name="Boniface M.C."/>
            <person name="Brunel D."/>
            <person name="Catrice O."/>
            <person name="Chaidir N."/>
            <person name="Claudel C."/>
            <person name="Donnadieu C."/>
            <person name="Faraut T."/>
            <person name="Fievet G."/>
            <person name="Helmstetter N."/>
            <person name="King M."/>
            <person name="Knapp S.J."/>
            <person name="Lai Z."/>
            <person name="Le Paslier M.C."/>
            <person name="Lippi Y."/>
            <person name="Lorenzon L."/>
            <person name="Mandel J.R."/>
            <person name="Marage G."/>
            <person name="Marchand G."/>
            <person name="Marquand E."/>
            <person name="Bret-Mestries E."/>
            <person name="Morien E."/>
            <person name="Nambeesan S."/>
            <person name="Nguyen T."/>
            <person name="Pegot-Espagnet P."/>
            <person name="Pouilly N."/>
            <person name="Raftis F."/>
            <person name="Sallet E."/>
            <person name="Schiex T."/>
            <person name="Thomas J."/>
            <person name="Vandecasteele C."/>
            <person name="Vares D."/>
            <person name="Vear F."/>
            <person name="Vautrin S."/>
            <person name="Crespi M."/>
            <person name="Mangin B."/>
            <person name="Burke J.M."/>
            <person name="Salse J."/>
            <person name="Munos S."/>
            <person name="Vincourt P."/>
            <person name="Rieseberg L.H."/>
            <person name="Langlade N.B."/>
        </authorList>
    </citation>
    <scope>NUCLEOTIDE SEQUENCE [LARGE SCALE GENOMIC DNA]</scope>
    <source>
        <strain evidence="3">cv. SF193</strain>
        <tissue evidence="1">Leaves</tissue>
    </source>
</reference>
<proteinExistence type="predicted"/>
<dbReference type="InParanoid" id="A0A251SG42"/>
<evidence type="ECO:0000313" key="3">
    <source>
        <dbReference type="Proteomes" id="UP000215914"/>
    </source>
</evidence>
<name>A0A251SG42_HELAN</name>
<dbReference type="Proteomes" id="UP000215914">
    <property type="component" value="Chromosome 14"/>
</dbReference>
<protein>
    <submittedName>
        <fullName evidence="2">Uncharacterized protein</fullName>
    </submittedName>
</protein>
<accession>A0A251SG42</accession>
<sequence length="68" mass="7501">MKSINTPIHLLQLTPLNLISSLKVEVSTSYLRVIGSKLPFLDPLVSFDSVIHLALLGCCSRHLSTLKK</sequence>
<evidence type="ECO:0000313" key="2">
    <source>
        <dbReference type="EMBL" id="OTF97703.1"/>
    </source>
</evidence>
<dbReference type="AlphaFoldDB" id="A0A251SG42"/>
<reference evidence="1" key="3">
    <citation type="submission" date="2020-06" db="EMBL/GenBank/DDBJ databases">
        <title>Helianthus annuus Genome sequencing and assembly Release 2.</title>
        <authorList>
            <person name="Gouzy J."/>
            <person name="Langlade N."/>
            <person name="Munos S."/>
        </authorList>
    </citation>
    <scope>NUCLEOTIDE SEQUENCE</scope>
    <source>
        <tissue evidence="1">Leaves</tissue>
    </source>
</reference>
<keyword evidence="3" id="KW-1185">Reference proteome</keyword>
<evidence type="ECO:0000313" key="1">
    <source>
        <dbReference type="EMBL" id="KAF5768557.1"/>
    </source>
</evidence>
<gene>
    <name evidence="2" type="ORF">HannXRQ_Chr14g0437511</name>
    <name evidence="1" type="ORF">HanXRQr2_Chr14g0637791</name>
</gene>
<reference evidence="2" key="2">
    <citation type="submission" date="2017-02" db="EMBL/GenBank/DDBJ databases">
        <title>Sunflower complete genome.</title>
        <authorList>
            <person name="Langlade N."/>
            <person name="Munos S."/>
        </authorList>
    </citation>
    <scope>NUCLEOTIDE SEQUENCE [LARGE SCALE GENOMIC DNA]</scope>
    <source>
        <tissue evidence="2">Leaves</tissue>
    </source>
</reference>
<organism evidence="2 3">
    <name type="scientific">Helianthus annuus</name>
    <name type="common">Common sunflower</name>
    <dbReference type="NCBI Taxonomy" id="4232"/>
    <lineage>
        <taxon>Eukaryota</taxon>
        <taxon>Viridiplantae</taxon>
        <taxon>Streptophyta</taxon>
        <taxon>Embryophyta</taxon>
        <taxon>Tracheophyta</taxon>
        <taxon>Spermatophyta</taxon>
        <taxon>Magnoliopsida</taxon>
        <taxon>eudicotyledons</taxon>
        <taxon>Gunneridae</taxon>
        <taxon>Pentapetalae</taxon>
        <taxon>asterids</taxon>
        <taxon>campanulids</taxon>
        <taxon>Asterales</taxon>
        <taxon>Asteraceae</taxon>
        <taxon>Asteroideae</taxon>
        <taxon>Heliantheae alliance</taxon>
        <taxon>Heliantheae</taxon>
        <taxon>Helianthus</taxon>
    </lineage>
</organism>
<dbReference type="EMBL" id="CM007903">
    <property type="protein sequence ID" value="OTF97703.1"/>
    <property type="molecule type" value="Genomic_DNA"/>
</dbReference>
<dbReference type="EMBL" id="MNCJ02000329">
    <property type="protein sequence ID" value="KAF5768557.1"/>
    <property type="molecule type" value="Genomic_DNA"/>
</dbReference>
<dbReference type="Gramene" id="mRNA:HanXRQr2_Chr14g0637791">
    <property type="protein sequence ID" value="mRNA:HanXRQr2_Chr14g0637791"/>
    <property type="gene ID" value="HanXRQr2_Chr14g0637791"/>
</dbReference>